<feature type="region of interest" description="Disordered" evidence="2">
    <location>
        <begin position="167"/>
        <end position="225"/>
    </location>
</feature>
<evidence type="ECO:0000313" key="3">
    <source>
        <dbReference type="EMBL" id="KAK3675507.1"/>
    </source>
</evidence>
<reference evidence="3" key="1">
    <citation type="submission" date="2023-07" db="EMBL/GenBank/DDBJ databases">
        <title>Black Yeasts Isolated from many extreme environments.</title>
        <authorList>
            <person name="Coleine C."/>
            <person name="Stajich J.E."/>
            <person name="Selbmann L."/>
        </authorList>
    </citation>
    <scope>NUCLEOTIDE SEQUENCE</scope>
    <source>
        <strain evidence="3">CCFEE 5485</strain>
    </source>
</reference>
<feature type="region of interest" description="Disordered" evidence="2">
    <location>
        <begin position="706"/>
        <end position="744"/>
    </location>
</feature>
<dbReference type="EMBL" id="JAUTXT010000014">
    <property type="protein sequence ID" value="KAK3675507.1"/>
    <property type="molecule type" value="Genomic_DNA"/>
</dbReference>
<evidence type="ECO:0000256" key="2">
    <source>
        <dbReference type="SAM" id="MobiDB-lite"/>
    </source>
</evidence>
<feature type="compositionally biased region" description="Basic and acidic residues" evidence="2">
    <location>
        <begin position="567"/>
        <end position="577"/>
    </location>
</feature>
<feature type="compositionally biased region" description="Polar residues" evidence="2">
    <location>
        <begin position="169"/>
        <end position="185"/>
    </location>
</feature>
<dbReference type="Proteomes" id="UP001274830">
    <property type="component" value="Unassembled WGS sequence"/>
</dbReference>
<feature type="compositionally biased region" description="Basic and acidic residues" evidence="2">
    <location>
        <begin position="616"/>
        <end position="646"/>
    </location>
</feature>
<evidence type="ECO:0000313" key="4">
    <source>
        <dbReference type="Proteomes" id="UP001274830"/>
    </source>
</evidence>
<accession>A0AAE0WPK8</accession>
<keyword evidence="4" id="KW-1185">Reference proteome</keyword>
<feature type="compositionally biased region" description="Basic residues" evidence="2">
    <location>
        <begin position="441"/>
        <end position="455"/>
    </location>
</feature>
<feature type="compositionally biased region" description="Polar residues" evidence="2">
    <location>
        <begin position="274"/>
        <end position="284"/>
    </location>
</feature>
<name>A0AAE0WPK8_9PEZI</name>
<feature type="compositionally biased region" description="Low complexity" evidence="2">
    <location>
        <begin position="605"/>
        <end position="615"/>
    </location>
</feature>
<dbReference type="AlphaFoldDB" id="A0AAE0WPK8"/>
<evidence type="ECO:0000256" key="1">
    <source>
        <dbReference type="SAM" id="Coils"/>
    </source>
</evidence>
<sequence>MDLGRVLDDSERGPPSQPPQRPQEYYAREPLGRPIYEPQPGCGPSTSTSHAIPTASALPALGEEWVGAIARLQSQVSLNTSMLESHRRQVAGIEQAVVRLQQEMANVMAAIHETRAELQTRPVTTSQWREGGGDVEVLASQLAVVNSKVHEMDSVKMQLETMSDRLRSLEQQSPRLTRRTGTTVPQDPYEPASAPSGLPSQVQPTLPPMRMMPPESPVRHHHGMPMAPVSSAQEAQTSLQHMQTLARVAEPVYYAQPQVPGFRPAQPGAPPTPGSSWHTTSSYQAAPPVLQPSPANVPYRPQAYEGAGPGAGWAAVNQPRKRSMDEQPLSAYGQSTSAPGSPKRPRLAPIVPRGAYGEDYVQSPLGLPSSTSMHAPEGPLARTRARSDAIRQSSHPMPSPVSIAPGVYRFVPSATDPEGRPIFEAEHAAPRHEESPGSSRGRGRGGRGRGGRGKSSKSSSGHSLDEQHEVGAPGSREIAEGYYDPAYAARAGTVYEHHDPHDYPATPIGGQAQDDYATHLDMIMGSSGKKSRTKPIRNADGVLIRKDGRPDMRSVSSANNLRKVHAKREAERAEADGKTPTSMRSLAAAHSNSMSSEDREERSGSPHSGAGSSPTPEDHEPDEIRERHRELASRPSSRDTNAHDNRSLASTYFPRREDMTPILAGAPNAEDAEHRGRSLPHQANLEPSAIAASSDVVMQDVDDAQPAEPTVAKMEPIAEQPENEQAAESEGSAPPATEQTQAVE</sequence>
<organism evidence="3 4">
    <name type="scientific">Recurvomyces mirabilis</name>
    <dbReference type="NCBI Taxonomy" id="574656"/>
    <lineage>
        <taxon>Eukaryota</taxon>
        <taxon>Fungi</taxon>
        <taxon>Dikarya</taxon>
        <taxon>Ascomycota</taxon>
        <taxon>Pezizomycotina</taxon>
        <taxon>Dothideomycetes</taxon>
        <taxon>Dothideomycetidae</taxon>
        <taxon>Mycosphaerellales</taxon>
        <taxon>Teratosphaeriaceae</taxon>
        <taxon>Recurvomyces</taxon>
    </lineage>
</organism>
<feature type="region of interest" description="Disordered" evidence="2">
    <location>
        <begin position="525"/>
        <end position="692"/>
    </location>
</feature>
<proteinExistence type="predicted"/>
<gene>
    <name evidence="3" type="ORF">LTR78_004590</name>
</gene>
<feature type="compositionally biased region" description="Basic and acidic residues" evidence="2">
    <location>
        <begin position="543"/>
        <end position="552"/>
    </location>
</feature>
<feature type="coiled-coil region" evidence="1">
    <location>
        <begin position="83"/>
        <end position="117"/>
    </location>
</feature>
<keyword evidence="1" id="KW-0175">Coiled coil</keyword>
<feature type="compositionally biased region" description="Polar residues" evidence="2">
    <location>
        <begin position="579"/>
        <end position="595"/>
    </location>
</feature>
<feature type="region of interest" description="Disordered" evidence="2">
    <location>
        <begin position="425"/>
        <end position="476"/>
    </location>
</feature>
<feature type="compositionally biased region" description="Basic and acidic residues" evidence="2">
    <location>
        <begin position="425"/>
        <end position="435"/>
    </location>
</feature>
<feature type="compositionally biased region" description="Pro residues" evidence="2">
    <location>
        <begin position="205"/>
        <end position="216"/>
    </location>
</feature>
<feature type="compositionally biased region" description="Basic and acidic residues" evidence="2">
    <location>
        <begin position="1"/>
        <end position="12"/>
    </location>
</feature>
<protein>
    <submittedName>
        <fullName evidence="3">Uncharacterized protein</fullName>
    </submittedName>
</protein>
<feature type="region of interest" description="Disordered" evidence="2">
    <location>
        <begin position="1"/>
        <end position="51"/>
    </location>
</feature>
<comment type="caution">
    <text evidence="3">The sequence shown here is derived from an EMBL/GenBank/DDBJ whole genome shotgun (WGS) entry which is preliminary data.</text>
</comment>
<feature type="region of interest" description="Disordered" evidence="2">
    <location>
        <begin position="261"/>
        <end position="405"/>
    </location>
</feature>